<comment type="caution">
    <text evidence="2">The sequence shown here is derived from an EMBL/GenBank/DDBJ whole genome shotgun (WGS) entry which is preliminary data.</text>
</comment>
<sequence>MALHCSITKVPLFFVLGWIGCMLASHAAEPNWPILEFTSVASGVPRPVDIQNAADGSNRLFLVGQDGEIRILKNGALLETPLLDVGDRIGTYAEQGLLGLAFPPNFAEKKCFYNLLLPHGGRGRGNQPFSDGFRSGCR</sequence>
<evidence type="ECO:0000256" key="1">
    <source>
        <dbReference type="SAM" id="SignalP"/>
    </source>
</evidence>
<dbReference type="PANTHER" id="PTHR19328:SF75">
    <property type="entry name" value="ALDOSE SUGAR DEHYDROGENASE YLII"/>
    <property type="match status" value="1"/>
</dbReference>
<feature type="signal peptide" evidence="1">
    <location>
        <begin position="1"/>
        <end position="27"/>
    </location>
</feature>
<organism evidence="2 3">
    <name type="scientific">Luteolibacter algae</name>
    <dbReference type="NCBI Taxonomy" id="454151"/>
    <lineage>
        <taxon>Bacteria</taxon>
        <taxon>Pseudomonadati</taxon>
        <taxon>Verrucomicrobiota</taxon>
        <taxon>Verrucomicrobiia</taxon>
        <taxon>Verrucomicrobiales</taxon>
        <taxon>Verrucomicrobiaceae</taxon>
        <taxon>Luteolibacter</taxon>
    </lineage>
</organism>
<evidence type="ECO:0000313" key="3">
    <source>
        <dbReference type="Proteomes" id="UP001597375"/>
    </source>
</evidence>
<feature type="chain" id="PRO_5046519426" description="Glucose/Sorbosone dehydrogenase domain-containing protein" evidence="1">
    <location>
        <begin position="28"/>
        <end position="138"/>
    </location>
</feature>
<dbReference type="EMBL" id="JBHUIT010000002">
    <property type="protein sequence ID" value="MFD2255786.1"/>
    <property type="molecule type" value="Genomic_DNA"/>
</dbReference>
<keyword evidence="3" id="KW-1185">Reference proteome</keyword>
<evidence type="ECO:0000313" key="2">
    <source>
        <dbReference type="EMBL" id="MFD2255786.1"/>
    </source>
</evidence>
<accession>A0ABW5D873</accession>
<gene>
    <name evidence="2" type="ORF">ACFSSA_03775</name>
</gene>
<dbReference type="Proteomes" id="UP001597375">
    <property type="component" value="Unassembled WGS sequence"/>
</dbReference>
<name>A0ABW5D873_9BACT</name>
<dbReference type="RefSeq" id="WP_386818447.1">
    <property type="nucleotide sequence ID" value="NZ_JBHUIT010000002.1"/>
</dbReference>
<dbReference type="PANTHER" id="PTHR19328">
    <property type="entry name" value="HEDGEHOG-INTERACTING PROTEIN"/>
    <property type="match status" value="1"/>
</dbReference>
<proteinExistence type="predicted"/>
<protein>
    <recommendedName>
        <fullName evidence="4">Glucose/Sorbosone dehydrogenase domain-containing protein</fullName>
    </recommendedName>
</protein>
<keyword evidence="1" id="KW-0732">Signal</keyword>
<evidence type="ECO:0008006" key="4">
    <source>
        <dbReference type="Google" id="ProtNLM"/>
    </source>
</evidence>
<dbReference type="InterPro" id="IPR011042">
    <property type="entry name" value="6-blade_b-propeller_TolB-like"/>
</dbReference>
<reference evidence="3" key="1">
    <citation type="journal article" date="2019" name="Int. J. Syst. Evol. Microbiol.">
        <title>The Global Catalogue of Microorganisms (GCM) 10K type strain sequencing project: providing services to taxonomists for standard genome sequencing and annotation.</title>
        <authorList>
            <consortium name="The Broad Institute Genomics Platform"/>
            <consortium name="The Broad Institute Genome Sequencing Center for Infectious Disease"/>
            <person name="Wu L."/>
            <person name="Ma J."/>
        </authorList>
    </citation>
    <scope>NUCLEOTIDE SEQUENCE [LARGE SCALE GENOMIC DNA]</scope>
    <source>
        <strain evidence="3">CGMCC 4.7106</strain>
    </source>
</reference>
<dbReference type="Gene3D" id="2.120.10.30">
    <property type="entry name" value="TolB, C-terminal domain"/>
    <property type="match status" value="1"/>
</dbReference>